<dbReference type="PATRIC" id="fig|1121022.4.peg.296"/>
<dbReference type="RefSeq" id="WP_018080197.1">
    <property type="nucleotide sequence ID" value="NZ_AQWM01000001.1"/>
</dbReference>
<evidence type="ECO:0000256" key="1">
    <source>
        <dbReference type="SAM" id="SignalP"/>
    </source>
</evidence>
<feature type="signal peptide" evidence="1">
    <location>
        <begin position="1"/>
        <end position="15"/>
    </location>
</feature>
<feature type="chain" id="PRO_5013062434" evidence="1">
    <location>
        <begin position="16"/>
        <end position="170"/>
    </location>
</feature>
<sequence length="170" mass="17647">MFVAMLTAAALSASAYPDPIAPAARGQMQCYSPNTAAKSCKSLAIYTAKGNGTFANTVIVLVKASPVTLLETVADVTMRDGAVCGAITEANIRTAKLSANAQAVPPEQAAPFMEQLVTALTPVLDRDICTRYEGPGPLLTAKATMDGVPQPDDDQTVLWVSASDGYAVKP</sequence>
<dbReference type="EMBL" id="AWGB01000004">
    <property type="protein sequence ID" value="ESQ94209.1"/>
    <property type="molecule type" value="Genomic_DNA"/>
</dbReference>
<gene>
    <name evidence="2" type="ORF">ABENE_01495</name>
</gene>
<proteinExistence type="predicted"/>
<evidence type="ECO:0000313" key="3">
    <source>
        <dbReference type="Proteomes" id="UP000017837"/>
    </source>
</evidence>
<dbReference type="OrthoDB" id="7189171at2"/>
<evidence type="ECO:0000313" key="2">
    <source>
        <dbReference type="EMBL" id="ESQ94209.1"/>
    </source>
</evidence>
<keyword evidence="1" id="KW-0732">Signal</keyword>
<reference evidence="2 3" key="1">
    <citation type="journal article" date="2014" name="Nature">
        <title>Sequential evolution of bacterial morphology by co-option of a developmental regulator.</title>
        <authorList>
            <person name="Jiang C."/>
            <person name="Brown P.J."/>
            <person name="Ducret A."/>
            <person name="Brun Y.V."/>
        </authorList>
    </citation>
    <scope>NUCLEOTIDE SEQUENCE [LARGE SCALE GENOMIC DNA]</scope>
    <source>
        <strain evidence="2 3">DSM 16100</strain>
    </source>
</reference>
<protein>
    <submittedName>
        <fullName evidence="2">Uncharacterized protein</fullName>
    </submittedName>
</protein>
<accession>V4Q3E3</accession>
<organism evidence="2 3">
    <name type="scientific">Asticcacaulis benevestitus DSM 16100 = ATCC BAA-896</name>
    <dbReference type="NCBI Taxonomy" id="1121022"/>
    <lineage>
        <taxon>Bacteria</taxon>
        <taxon>Pseudomonadati</taxon>
        <taxon>Pseudomonadota</taxon>
        <taxon>Alphaproteobacteria</taxon>
        <taxon>Caulobacterales</taxon>
        <taxon>Caulobacteraceae</taxon>
        <taxon>Asticcacaulis</taxon>
    </lineage>
</organism>
<dbReference type="Proteomes" id="UP000017837">
    <property type="component" value="Unassembled WGS sequence"/>
</dbReference>
<comment type="caution">
    <text evidence="2">The sequence shown here is derived from an EMBL/GenBank/DDBJ whole genome shotgun (WGS) entry which is preliminary data.</text>
</comment>
<dbReference type="AlphaFoldDB" id="V4Q3E3"/>
<keyword evidence="3" id="KW-1185">Reference proteome</keyword>
<name>V4Q3E3_9CAUL</name>